<gene>
    <name evidence="11" type="ORF">CYY_005683</name>
</gene>
<dbReference type="InterPro" id="IPR003593">
    <property type="entry name" value="AAA+_ATPase"/>
</dbReference>
<keyword evidence="6" id="KW-0067">ATP-binding</keyword>
<evidence type="ECO:0000256" key="5">
    <source>
        <dbReference type="ARBA" id="ARBA00022741"/>
    </source>
</evidence>
<feature type="transmembrane region" description="Helical" evidence="9">
    <location>
        <begin position="332"/>
        <end position="351"/>
    </location>
</feature>
<comment type="caution">
    <text evidence="11">The sequence shown here is derived from an EMBL/GenBank/DDBJ whole genome shotgun (WGS) entry which is preliminary data.</text>
</comment>
<feature type="transmembrane region" description="Helical" evidence="9">
    <location>
        <begin position="406"/>
        <end position="424"/>
    </location>
</feature>
<accession>A0A8J4UYK6</accession>
<keyword evidence="5" id="KW-0547">Nucleotide-binding</keyword>
<dbReference type="GO" id="GO:0005524">
    <property type="term" value="F:ATP binding"/>
    <property type="evidence" value="ECO:0007669"/>
    <property type="project" value="UniProtKB-KW"/>
</dbReference>
<reference evidence="11" key="1">
    <citation type="submission" date="2020-01" db="EMBL/GenBank/DDBJ databases">
        <title>Development of genomics and gene disruption for Polysphondylium violaceum indicates a role for the polyketide synthase stlB in stalk morphogenesis.</title>
        <authorList>
            <person name="Narita B."/>
            <person name="Kawabe Y."/>
            <person name="Kin K."/>
            <person name="Saito T."/>
            <person name="Gibbs R."/>
            <person name="Kuspa A."/>
            <person name="Muzny D."/>
            <person name="Queller D."/>
            <person name="Richards S."/>
            <person name="Strassman J."/>
            <person name="Sucgang R."/>
            <person name="Worley K."/>
            <person name="Schaap P."/>
        </authorList>
    </citation>
    <scope>NUCLEOTIDE SEQUENCE</scope>
    <source>
        <strain evidence="11">QSvi11</strain>
    </source>
</reference>
<dbReference type="SUPFAM" id="SSF52540">
    <property type="entry name" value="P-loop containing nucleoside triphosphate hydrolases"/>
    <property type="match status" value="1"/>
</dbReference>
<evidence type="ECO:0000256" key="4">
    <source>
        <dbReference type="ARBA" id="ARBA00022692"/>
    </source>
</evidence>
<dbReference type="Proteomes" id="UP000695562">
    <property type="component" value="Unassembled WGS sequence"/>
</dbReference>
<evidence type="ECO:0000256" key="8">
    <source>
        <dbReference type="ARBA" id="ARBA00023136"/>
    </source>
</evidence>
<evidence type="ECO:0000256" key="6">
    <source>
        <dbReference type="ARBA" id="ARBA00022840"/>
    </source>
</evidence>
<evidence type="ECO:0000256" key="1">
    <source>
        <dbReference type="ARBA" id="ARBA00004141"/>
    </source>
</evidence>
<dbReference type="PROSITE" id="PS50893">
    <property type="entry name" value="ABC_TRANSPORTER_2"/>
    <property type="match status" value="1"/>
</dbReference>
<dbReference type="EMBL" id="AJWJ01000233">
    <property type="protein sequence ID" value="KAF2073005.1"/>
    <property type="molecule type" value="Genomic_DNA"/>
</dbReference>
<name>A0A8J4UYK6_9MYCE</name>
<feature type="transmembrane region" description="Helical" evidence="9">
    <location>
        <begin position="261"/>
        <end position="288"/>
    </location>
</feature>
<dbReference type="Gene3D" id="3.40.50.300">
    <property type="entry name" value="P-loop containing nucleotide triphosphate hydrolases"/>
    <property type="match status" value="1"/>
</dbReference>
<keyword evidence="12" id="KW-1185">Reference proteome</keyword>
<evidence type="ECO:0000259" key="10">
    <source>
        <dbReference type="PROSITE" id="PS50893"/>
    </source>
</evidence>
<feature type="transmembrane region" description="Helical" evidence="9">
    <location>
        <begin position="300"/>
        <end position="320"/>
    </location>
</feature>
<dbReference type="InterPro" id="IPR026082">
    <property type="entry name" value="ABCA"/>
</dbReference>
<dbReference type="InterPro" id="IPR013525">
    <property type="entry name" value="ABC2_TM"/>
</dbReference>
<evidence type="ECO:0000256" key="7">
    <source>
        <dbReference type="ARBA" id="ARBA00022989"/>
    </source>
</evidence>
<keyword evidence="4 9" id="KW-0812">Transmembrane</keyword>
<evidence type="ECO:0000256" key="9">
    <source>
        <dbReference type="SAM" id="Phobius"/>
    </source>
</evidence>
<keyword evidence="8 9" id="KW-0472">Membrane</keyword>
<dbReference type="GO" id="GO:0016887">
    <property type="term" value="F:ATP hydrolysis activity"/>
    <property type="evidence" value="ECO:0007669"/>
    <property type="project" value="InterPro"/>
</dbReference>
<evidence type="ECO:0000313" key="11">
    <source>
        <dbReference type="EMBL" id="KAF2073005.1"/>
    </source>
</evidence>
<comment type="subcellular location">
    <subcellularLocation>
        <location evidence="1">Membrane</location>
        <topology evidence="1">Multi-pass membrane protein</topology>
    </subcellularLocation>
</comment>
<dbReference type="GO" id="GO:0005319">
    <property type="term" value="F:lipid transporter activity"/>
    <property type="evidence" value="ECO:0007669"/>
    <property type="project" value="TreeGrafter"/>
</dbReference>
<dbReference type="PANTHER" id="PTHR19229:SF205">
    <property type="entry name" value="ABC TRANSPORTER A FAMILY MEMBER 1-RELATED"/>
    <property type="match status" value="1"/>
</dbReference>
<organism evidence="11 12">
    <name type="scientific">Polysphondylium violaceum</name>
    <dbReference type="NCBI Taxonomy" id="133409"/>
    <lineage>
        <taxon>Eukaryota</taxon>
        <taxon>Amoebozoa</taxon>
        <taxon>Evosea</taxon>
        <taxon>Eumycetozoa</taxon>
        <taxon>Dictyostelia</taxon>
        <taxon>Dictyosteliales</taxon>
        <taxon>Dictyosteliaceae</taxon>
        <taxon>Polysphondylium</taxon>
    </lineage>
</organism>
<dbReference type="OrthoDB" id="10255969at2759"/>
<dbReference type="InterPro" id="IPR003439">
    <property type="entry name" value="ABC_transporter-like_ATP-bd"/>
</dbReference>
<dbReference type="InterPro" id="IPR027417">
    <property type="entry name" value="P-loop_NTPase"/>
</dbReference>
<keyword evidence="7 9" id="KW-1133">Transmembrane helix</keyword>
<dbReference type="Pfam" id="PF12698">
    <property type="entry name" value="ABC2_membrane_3"/>
    <property type="match status" value="1"/>
</dbReference>
<dbReference type="FunFam" id="3.40.50.300:FF:000665">
    <property type="entry name" value="ABC transporter A family member 2"/>
    <property type="match status" value="1"/>
</dbReference>
<dbReference type="Pfam" id="PF00005">
    <property type="entry name" value="ABC_tran"/>
    <property type="match status" value="1"/>
</dbReference>
<feature type="transmembrane region" description="Helical" evidence="9">
    <location>
        <begin position="223"/>
        <end position="241"/>
    </location>
</feature>
<feature type="transmembrane region" description="Helical" evidence="9">
    <location>
        <begin position="30"/>
        <end position="50"/>
    </location>
</feature>
<keyword evidence="3" id="KW-0813">Transport</keyword>
<evidence type="ECO:0000313" key="12">
    <source>
        <dbReference type="Proteomes" id="UP000695562"/>
    </source>
</evidence>
<protein>
    <recommendedName>
        <fullName evidence="10">ABC transporter domain-containing protein</fullName>
    </recommendedName>
</protein>
<dbReference type="GO" id="GO:0140359">
    <property type="term" value="F:ABC-type transporter activity"/>
    <property type="evidence" value="ECO:0007669"/>
    <property type="project" value="InterPro"/>
</dbReference>
<feature type="domain" description="ABC transporter" evidence="10">
    <location>
        <begin position="501"/>
        <end position="739"/>
    </location>
</feature>
<evidence type="ECO:0000256" key="3">
    <source>
        <dbReference type="ARBA" id="ARBA00022448"/>
    </source>
</evidence>
<dbReference type="GO" id="GO:0016020">
    <property type="term" value="C:membrane"/>
    <property type="evidence" value="ECO:0007669"/>
    <property type="project" value="UniProtKB-SubCell"/>
</dbReference>
<comment type="similarity">
    <text evidence="2">Belongs to the ABC transporter superfamily. ABCA family.</text>
</comment>
<dbReference type="SMART" id="SM00382">
    <property type="entry name" value="AAA"/>
    <property type="match status" value="1"/>
</dbReference>
<dbReference type="AlphaFoldDB" id="A0A8J4UYK6"/>
<sequence length="821" mass="93604">MGEWHTRARQTKILLKKNFILSKRNVKSTLLMLLVPFLFVFLLWILQFGLKENNRNEEAAKPFPSPEAKSIGPIPRCIVGKGKDYCLTLAYTSNTPIGDYVVEQIRKENNIPVEEIKSFGNQTLLDEFLYNNLNITTAAVEFMFNATENTLHYTMQYNKTTIYVQTDEVFFPTYIELPWMYAIETHLARNVTNNPNLKYNIDFIEYAHPELFINDAIATMGPIFFFASLLFNVVIQLGQIVKEKELKLREGMNMMGLYDSVYWLTWTLTNISLNMISALVLTASGYIFQFDFFKKNDFGTFFFLFLLFSISMVPFVFFLSTLIKKADVATSIGFVIFLIGIVIQGVAAFAFTEDFFPVVRVIFSLLPFALLSKGIDDLSNAAIGSTANGLRWSQRFDNAWFDLNTVYGWFIIDFFFYFVLALYLDNVIETEYGVSKHPLFFLQPSYWNNKPPKAKVYHEKEKPSKSIRMESINNNTEIIDEDVLAEKEMIISGNVPPTTAVRIENLRKAYRRKSCCKTKEFVAVKGTYLTIDQGQLFVILGHNGAGKTTTFNILTGLFKPTSGDAFVYGHSVVSGMANIRRNGMGICYQHDILFSELTGREHLEIYAAFKGIPDEKIDQEVQERLRDVELSSHGDIMSSKYSGGMRRRLSTAISLIGDPKIVYLDEPTTGLDPVTRREVWNLIERCKRDRVIILTTHSMEEAEVLGDRIGIMKKGKLVCLGTSLKLKNKFGTGYFIVVVLDISVSNAAEQVKEFFMDHMNITPKECTVTSLEFSIPRDQLSNLQLFFEKIENAKGTLPILDLQISLTTLEQVFLTIAGQHE</sequence>
<proteinExistence type="inferred from homology"/>
<dbReference type="CDD" id="cd03263">
    <property type="entry name" value="ABC_subfamily_A"/>
    <property type="match status" value="1"/>
</dbReference>
<evidence type="ECO:0000256" key="2">
    <source>
        <dbReference type="ARBA" id="ARBA00008869"/>
    </source>
</evidence>
<dbReference type="PANTHER" id="PTHR19229">
    <property type="entry name" value="ATP-BINDING CASSETTE TRANSPORTER SUBFAMILY A ABCA"/>
    <property type="match status" value="1"/>
</dbReference>